<sequence>MRCYGELTESSNITTDIADFCKMFMLVTTPSEREITEVIAKELSMDLHVFSPDIAKNIIDSFFQRIVKWATEHEDKFYERNELENVLENLKNQMKTLMLEGGQLLYCEHLKSFDLIFKELLIECKKFLDSIYPSVSVKQILRVQSNDPVLTAIKLEQTLRARTYDSFYKKVLFYPLTSYLNWERAIRGNRMAPFKFEDTCNLMVIVEDKIYENSQNFYDRVCDSLKNFAHMKMIIITSTESVLIENLKICFDNAKGSSGPGIVKFDDVFHSAPTTDNCTFTSLSKESQENLLKSKVQFFGKPIILNTLIDNQTLYDFIDQLTFLKLIKKEDVIIGQTSDPDRNSGFYTPRNIGLIEIDSKLLKEKKSLYNNIIAIEGTNETFEEDARQLLLKNNVKTENIYTADSLLPQNPVYGMIYVIFDPSTSEDQYNKLCENYESIHWLKSVENRLLWCSSTNSPLEFFGFHAKRNSYFTGDISALPYFFKNKTVVIADKAGMGKSTILTNFAHEIQKNTIKKWIIKIDLNFYNKTLKEIHAKKGLFREEFKIRFEKQEENRWDKNDMEEYGKVILKALINEDEKDTRHVSLEENLFRSFFKNGDMIIMFDGFDEINPRYEEVVKYICLELKSKTKNQIWITTRTNLQNDLERDLKKKYRLKILKH</sequence>
<organism evidence="1 2">
    <name type="scientific">Panagrolaimus sp. PS1159</name>
    <dbReference type="NCBI Taxonomy" id="55785"/>
    <lineage>
        <taxon>Eukaryota</taxon>
        <taxon>Metazoa</taxon>
        <taxon>Ecdysozoa</taxon>
        <taxon>Nematoda</taxon>
        <taxon>Chromadorea</taxon>
        <taxon>Rhabditida</taxon>
        <taxon>Tylenchina</taxon>
        <taxon>Panagrolaimomorpha</taxon>
        <taxon>Panagrolaimoidea</taxon>
        <taxon>Panagrolaimidae</taxon>
        <taxon>Panagrolaimus</taxon>
    </lineage>
</organism>
<name>A0AC35G6P9_9BILA</name>
<dbReference type="Proteomes" id="UP000887580">
    <property type="component" value="Unplaced"/>
</dbReference>
<accession>A0AC35G6P9</accession>
<proteinExistence type="predicted"/>
<evidence type="ECO:0000313" key="1">
    <source>
        <dbReference type="Proteomes" id="UP000887580"/>
    </source>
</evidence>
<evidence type="ECO:0000313" key="2">
    <source>
        <dbReference type="WBParaSite" id="PS1159_v2.g24610.t1"/>
    </source>
</evidence>
<reference evidence="2" key="1">
    <citation type="submission" date="2022-11" db="UniProtKB">
        <authorList>
            <consortium name="WormBaseParasite"/>
        </authorList>
    </citation>
    <scope>IDENTIFICATION</scope>
</reference>
<protein>
    <submittedName>
        <fullName evidence="2">NACHT domain-containing protein</fullName>
    </submittedName>
</protein>
<dbReference type="WBParaSite" id="PS1159_v2.g24610.t1">
    <property type="protein sequence ID" value="PS1159_v2.g24610.t1"/>
    <property type="gene ID" value="PS1159_v2.g24610"/>
</dbReference>